<protein>
    <recommendedName>
        <fullName evidence="7">Mediator of RNA polymerase II transcription subunit 1</fullName>
    </recommendedName>
    <alternativeName>
        <fullName evidence="7">Mediator complex subunit 1</fullName>
    </alternativeName>
</protein>
<evidence type="ECO:0000256" key="2">
    <source>
        <dbReference type="ARBA" id="ARBA00006210"/>
    </source>
</evidence>
<keyword evidence="5 7" id="KW-0804">Transcription</keyword>
<evidence type="ECO:0000256" key="8">
    <source>
        <dbReference type="SAM" id="MobiDB-lite"/>
    </source>
</evidence>
<dbReference type="OrthoDB" id="5310959at2759"/>
<dbReference type="STRING" id="1230905.A0A1G4JNU4"/>
<comment type="function">
    <text evidence="7">Component of the Mediator complex, a coactivator involved in the regulated transcription of nearly all RNA polymerase II-dependent genes. Mediator functions as a bridge to convey information from gene-specific regulatory proteins to the basal RNA polymerase II transcription machinery. Mediator is recruited to promoters by direct interactions with regulatory proteins and serves as a scaffold for the assembly of a functional preinitiation complex with RNA polymerase II and the general transcription factors.</text>
</comment>
<feature type="region of interest" description="Disordered" evidence="8">
    <location>
        <begin position="321"/>
        <end position="359"/>
    </location>
</feature>
<dbReference type="GO" id="GO:0003712">
    <property type="term" value="F:transcription coregulator activity"/>
    <property type="evidence" value="ECO:0007669"/>
    <property type="project" value="InterPro"/>
</dbReference>
<evidence type="ECO:0000256" key="7">
    <source>
        <dbReference type="RuleBase" id="RU364059"/>
    </source>
</evidence>
<keyword evidence="4 7" id="KW-0010">Activator</keyword>
<evidence type="ECO:0000256" key="1">
    <source>
        <dbReference type="ARBA" id="ARBA00004123"/>
    </source>
</evidence>
<evidence type="ECO:0000256" key="6">
    <source>
        <dbReference type="ARBA" id="ARBA00023242"/>
    </source>
</evidence>
<comment type="similarity">
    <text evidence="2 7">Belongs to the Mediator complex subunit 1 family.</text>
</comment>
<comment type="subcellular location">
    <subcellularLocation>
        <location evidence="1 7">Nucleus</location>
    </subcellularLocation>
</comment>
<dbReference type="InterPro" id="IPR019680">
    <property type="entry name" value="Mediator_Med1"/>
</dbReference>
<dbReference type="Pfam" id="PF10744">
    <property type="entry name" value="Med1"/>
    <property type="match status" value="1"/>
</dbReference>
<reference evidence="10 11" key="1">
    <citation type="submission" date="2016-03" db="EMBL/GenBank/DDBJ databases">
        <authorList>
            <person name="Devillers H."/>
        </authorList>
    </citation>
    <scope>NUCLEOTIDE SEQUENCE [LARGE SCALE GENOMIC DNA]</scope>
    <source>
        <strain evidence="10">CBS 11717</strain>
    </source>
</reference>
<sequence length="429" mass="48677">MGDAYVDGLDRMITLFRDYKPGIVSIENVTRLCQTLGLESFIDDVNNETHRLSTASKIIVVDMDFSKSDKKIKDVKLVLASNFDNFNYYENGEGGNILFNSLNQYGDLAVFHHNLKFLSLLDTYSSIDLEHSISNRGTTFDLFKYFTELAGHLEACLKQNGLGNFEVLTNVNNEFGIYFQYDGAILGKIVFEEAQDPEQRLSEFKYEDSEWVNVHSQRLTRGVCLAFTVISDDIQFPCDTIPTEIVLDGDSGRPFQVTNNCRTVELHNDFTSDLTSIRKFDVSNENMELLSQLLLWIDWWKKVLCPLFKLLHGSQIVPQPRPFERRSSSTSTSSSLPRRSSISKRRRSSAKGKGPLAAESTILKDEGMQEFTLHEILEQPVVEDEPEDVIELVINEDYLQCDGLGSCTIDEDRTSWNSFITKLASKIGS</sequence>
<dbReference type="GO" id="GO:0045944">
    <property type="term" value="P:positive regulation of transcription by RNA polymerase II"/>
    <property type="evidence" value="ECO:0007669"/>
    <property type="project" value="UniProtKB-ARBA"/>
</dbReference>
<gene>
    <name evidence="10" type="ORF">LAMI_0E10154G</name>
</gene>
<dbReference type="EMBL" id="LT598465">
    <property type="protein sequence ID" value="SCU92391.1"/>
    <property type="molecule type" value="Genomic_DNA"/>
</dbReference>
<feature type="compositionally biased region" description="Low complexity" evidence="8">
    <location>
        <begin position="328"/>
        <end position="340"/>
    </location>
</feature>
<keyword evidence="3 7" id="KW-0805">Transcription regulation</keyword>
<organism evidence="10 11">
    <name type="scientific">Lachancea mirantina</name>
    <dbReference type="NCBI Taxonomy" id="1230905"/>
    <lineage>
        <taxon>Eukaryota</taxon>
        <taxon>Fungi</taxon>
        <taxon>Dikarya</taxon>
        <taxon>Ascomycota</taxon>
        <taxon>Saccharomycotina</taxon>
        <taxon>Saccharomycetes</taxon>
        <taxon>Saccharomycetales</taxon>
        <taxon>Saccharomycetaceae</taxon>
        <taxon>Lachancea</taxon>
    </lineage>
</organism>
<accession>A0A1G4JNU4</accession>
<keyword evidence="11" id="KW-1185">Reference proteome</keyword>
<dbReference type="AlphaFoldDB" id="A0A1G4JNU4"/>
<evidence type="ECO:0000313" key="11">
    <source>
        <dbReference type="Proteomes" id="UP000191024"/>
    </source>
</evidence>
<evidence type="ECO:0000259" key="9">
    <source>
        <dbReference type="Pfam" id="PF10744"/>
    </source>
</evidence>
<evidence type="ECO:0000256" key="4">
    <source>
        <dbReference type="ARBA" id="ARBA00023159"/>
    </source>
</evidence>
<dbReference type="GO" id="GO:0016592">
    <property type="term" value="C:mediator complex"/>
    <property type="evidence" value="ECO:0007669"/>
    <property type="project" value="InterPro"/>
</dbReference>
<evidence type="ECO:0000256" key="5">
    <source>
        <dbReference type="ARBA" id="ARBA00023163"/>
    </source>
</evidence>
<feature type="compositionally biased region" description="Basic residues" evidence="8">
    <location>
        <begin position="341"/>
        <end position="350"/>
    </location>
</feature>
<evidence type="ECO:0000256" key="3">
    <source>
        <dbReference type="ARBA" id="ARBA00023015"/>
    </source>
</evidence>
<feature type="domain" description="Mediator complex subunit Med1" evidence="9">
    <location>
        <begin position="11"/>
        <end position="138"/>
    </location>
</feature>
<dbReference type="Proteomes" id="UP000191024">
    <property type="component" value="Chromosome E"/>
</dbReference>
<proteinExistence type="inferred from homology"/>
<name>A0A1G4JNU4_9SACH</name>
<keyword evidence="6 7" id="KW-0539">Nucleus</keyword>
<evidence type="ECO:0000313" key="10">
    <source>
        <dbReference type="EMBL" id="SCU92391.1"/>
    </source>
</evidence>